<keyword evidence="3" id="KW-0443">Lipid metabolism</keyword>
<dbReference type="SUPFAM" id="SSF53474">
    <property type="entry name" value="alpha/beta-Hydrolases"/>
    <property type="match status" value="1"/>
</dbReference>
<keyword evidence="2" id="KW-0442">Lipid degradation</keyword>
<comment type="caution">
    <text evidence="5">The sequence shown here is derived from an EMBL/GenBank/DDBJ whole genome shotgun (WGS) entry which is preliminary data.</text>
</comment>
<dbReference type="PANTHER" id="PTHR10272:SF0">
    <property type="entry name" value="PLATELET-ACTIVATING FACTOR ACETYLHYDROLASE"/>
    <property type="match status" value="1"/>
</dbReference>
<dbReference type="GO" id="GO:0003847">
    <property type="term" value="F:1-alkyl-2-acetylglycerophosphocholine esterase activity"/>
    <property type="evidence" value="ECO:0007669"/>
    <property type="project" value="TreeGrafter"/>
</dbReference>
<feature type="transmembrane region" description="Helical" evidence="4">
    <location>
        <begin position="57"/>
        <end position="78"/>
    </location>
</feature>
<dbReference type="Gene3D" id="3.40.50.1820">
    <property type="entry name" value="alpha/beta hydrolase"/>
    <property type="match status" value="1"/>
</dbReference>
<dbReference type="Pfam" id="PF03403">
    <property type="entry name" value="PAF-AH_p_II"/>
    <property type="match status" value="1"/>
</dbReference>
<accession>A0A396S785</accession>
<dbReference type="EMBL" id="QWEI01000005">
    <property type="protein sequence ID" value="RHW36161.1"/>
    <property type="molecule type" value="Genomic_DNA"/>
</dbReference>
<dbReference type="PANTHER" id="PTHR10272">
    <property type="entry name" value="PLATELET-ACTIVATING FACTOR ACETYLHYDROLASE"/>
    <property type="match status" value="1"/>
</dbReference>
<organism evidence="5 6">
    <name type="scientific">Ureibacillus yapensis</name>
    <dbReference type="NCBI Taxonomy" id="2304605"/>
    <lineage>
        <taxon>Bacteria</taxon>
        <taxon>Bacillati</taxon>
        <taxon>Bacillota</taxon>
        <taxon>Bacilli</taxon>
        <taxon>Bacillales</taxon>
        <taxon>Caryophanaceae</taxon>
        <taxon>Ureibacillus</taxon>
    </lineage>
</organism>
<evidence type="ECO:0000256" key="4">
    <source>
        <dbReference type="SAM" id="Phobius"/>
    </source>
</evidence>
<feature type="transmembrane region" description="Helical" evidence="4">
    <location>
        <begin position="34"/>
        <end position="51"/>
    </location>
</feature>
<dbReference type="RefSeq" id="WP_118876452.1">
    <property type="nucleotide sequence ID" value="NZ_QWEI01000005.1"/>
</dbReference>
<protein>
    <submittedName>
        <fullName evidence="5">Alpha/beta hydrolase</fullName>
    </submittedName>
</protein>
<gene>
    <name evidence="5" type="ORF">D1B33_11000</name>
</gene>
<keyword evidence="1 5" id="KW-0378">Hydrolase</keyword>
<dbReference type="Proteomes" id="UP000265692">
    <property type="component" value="Unassembled WGS sequence"/>
</dbReference>
<keyword evidence="4" id="KW-0472">Membrane</keyword>
<evidence type="ECO:0000256" key="2">
    <source>
        <dbReference type="ARBA" id="ARBA00022963"/>
    </source>
</evidence>
<dbReference type="OrthoDB" id="9814760at2"/>
<dbReference type="GO" id="GO:0016042">
    <property type="term" value="P:lipid catabolic process"/>
    <property type="evidence" value="ECO:0007669"/>
    <property type="project" value="UniProtKB-KW"/>
</dbReference>
<evidence type="ECO:0000313" key="5">
    <source>
        <dbReference type="EMBL" id="RHW36161.1"/>
    </source>
</evidence>
<reference evidence="5 6" key="1">
    <citation type="submission" date="2018-08" db="EMBL/GenBank/DDBJ databases">
        <title>Lysinibacillus sp. YLB-03 draft genome sequence.</title>
        <authorList>
            <person name="Yu L."/>
        </authorList>
    </citation>
    <scope>NUCLEOTIDE SEQUENCE [LARGE SCALE GENOMIC DNA]</scope>
    <source>
        <strain evidence="5 6">YLB-03</strain>
    </source>
</reference>
<sequence length="433" mass="49317">MGMFLLLVVLIYEIGFAIYCLATKQQHAKVKNWIRIGLFIVFLILTFASVIEWSLRWGLIALLLFILAVKATVSLIRGRTHNRKYSASRIVWKSILVILVTIIAFSPAIVFPQHDPPKVTGEYKVDTATYTYIDESRIEEFSDKGDNRFVNVEFWYPKNAEGKFPLLVFSHGAYGVKASNTSTYNELASHGYIVASIDHPYHSFYTRSENGEMVMLNTAYNKEIDNMNKGVYSKEELYELIQKWMKLRRDDMNFVIDTIIAKAKSGENSLYQQIDFETIGVFGHSMGGAAGAWVGRERDDISAVVNIDAPFFSELIYDDNTKEYVASNEAYTTPIFNIYSDDVWGQLESNSLYAANKLDNEQFKQAYTVHFEGAKHLSLTDLPLVSPILANLLQGGKAEIDQTYCIETENELILEFFDEKLKGIGHFNPEETY</sequence>
<feature type="transmembrane region" description="Helical" evidence="4">
    <location>
        <begin position="90"/>
        <end position="111"/>
    </location>
</feature>
<dbReference type="AlphaFoldDB" id="A0A396S785"/>
<keyword evidence="4" id="KW-0812">Transmembrane</keyword>
<proteinExistence type="predicted"/>
<evidence type="ECO:0000256" key="3">
    <source>
        <dbReference type="ARBA" id="ARBA00023098"/>
    </source>
</evidence>
<keyword evidence="4" id="KW-1133">Transmembrane helix</keyword>
<evidence type="ECO:0000256" key="1">
    <source>
        <dbReference type="ARBA" id="ARBA00022801"/>
    </source>
</evidence>
<name>A0A396S785_9BACL</name>
<keyword evidence="6" id="KW-1185">Reference proteome</keyword>
<evidence type="ECO:0000313" key="6">
    <source>
        <dbReference type="Proteomes" id="UP000265692"/>
    </source>
</evidence>
<dbReference type="InterPro" id="IPR029058">
    <property type="entry name" value="AB_hydrolase_fold"/>
</dbReference>
<feature type="transmembrane region" description="Helical" evidence="4">
    <location>
        <begin position="6"/>
        <end position="22"/>
    </location>
</feature>